<evidence type="ECO:0000256" key="1">
    <source>
        <dbReference type="ARBA" id="ARBA00000439"/>
    </source>
</evidence>
<dbReference type="CAZy" id="GH77">
    <property type="family name" value="Glycoside Hydrolase Family 77"/>
</dbReference>
<dbReference type="AlphaFoldDB" id="C1F434"/>
<dbReference type="HOGENOM" id="CLU_014132_1_0_0"/>
<organism evidence="11 12">
    <name type="scientific">Acidobacterium capsulatum (strain ATCC 51196 / DSM 11244 / BCRC 80197 / JCM 7670 / NBRC 15755 / NCIMB 13165 / 161)</name>
    <dbReference type="NCBI Taxonomy" id="240015"/>
    <lineage>
        <taxon>Bacteria</taxon>
        <taxon>Pseudomonadati</taxon>
        <taxon>Acidobacteriota</taxon>
        <taxon>Terriglobia</taxon>
        <taxon>Terriglobales</taxon>
        <taxon>Acidobacteriaceae</taxon>
        <taxon>Acidobacterium</taxon>
    </lineage>
</organism>
<evidence type="ECO:0000256" key="3">
    <source>
        <dbReference type="ARBA" id="ARBA00012560"/>
    </source>
</evidence>
<proteinExistence type="inferred from homology"/>
<dbReference type="Proteomes" id="UP000002207">
    <property type="component" value="Chromosome"/>
</dbReference>
<keyword evidence="5 10" id="KW-0328">Glycosyltransferase</keyword>
<dbReference type="NCBIfam" id="TIGR00217">
    <property type="entry name" value="malQ"/>
    <property type="match status" value="1"/>
</dbReference>
<evidence type="ECO:0000256" key="6">
    <source>
        <dbReference type="ARBA" id="ARBA00022679"/>
    </source>
</evidence>
<name>C1F434_ACIC5</name>
<evidence type="ECO:0000256" key="7">
    <source>
        <dbReference type="ARBA" id="ARBA00023277"/>
    </source>
</evidence>
<dbReference type="OrthoDB" id="9811841at2"/>
<keyword evidence="12" id="KW-1185">Reference proteome</keyword>
<dbReference type="InterPro" id="IPR017853">
    <property type="entry name" value="GH"/>
</dbReference>
<evidence type="ECO:0000256" key="8">
    <source>
        <dbReference type="ARBA" id="ARBA00031423"/>
    </source>
</evidence>
<keyword evidence="7 10" id="KW-0119">Carbohydrate metabolism</keyword>
<comment type="catalytic activity">
    <reaction evidence="1 10">
        <text>Transfers a segment of a (1-&gt;4)-alpha-D-glucan to a new position in an acceptor, which may be glucose or a (1-&gt;4)-alpha-D-glucan.</text>
        <dbReference type="EC" id="2.4.1.25"/>
    </reaction>
</comment>
<evidence type="ECO:0000256" key="2">
    <source>
        <dbReference type="ARBA" id="ARBA00005684"/>
    </source>
</evidence>
<dbReference type="InterPro" id="IPR003385">
    <property type="entry name" value="Glyco_hydro_77"/>
</dbReference>
<protein>
    <recommendedName>
        <fullName evidence="4 10">4-alpha-glucanotransferase</fullName>
        <ecNumber evidence="3 10">2.4.1.25</ecNumber>
    </recommendedName>
    <alternativeName>
        <fullName evidence="8 10">Amylomaltase</fullName>
    </alternativeName>
    <alternativeName>
        <fullName evidence="9 10">Disproportionating enzyme</fullName>
    </alternativeName>
</protein>
<evidence type="ECO:0000256" key="4">
    <source>
        <dbReference type="ARBA" id="ARBA00020295"/>
    </source>
</evidence>
<dbReference type="InParanoid" id="C1F434"/>
<comment type="similarity">
    <text evidence="2 10">Belongs to the disproportionating enzyme family.</text>
</comment>
<keyword evidence="6 10" id="KW-0808">Transferase</keyword>
<dbReference type="SUPFAM" id="SSF51445">
    <property type="entry name" value="(Trans)glycosidases"/>
    <property type="match status" value="1"/>
</dbReference>
<dbReference type="NCBIfam" id="NF011080">
    <property type="entry name" value="PRK14508.1-3"/>
    <property type="match status" value="1"/>
</dbReference>
<dbReference type="GO" id="GO:0005975">
    <property type="term" value="P:carbohydrate metabolic process"/>
    <property type="evidence" value="ECO:0007669"/>
    <property type="project" value="InterPro"/>
</dbReference>
<evidence type="ECO:0000313" key="12">
    <source>
        <dbReference type="Proteomes" id="UP000002207"/>
    </source>
</evidence>
<accession>C1F434</accession>
<dbReference type="PANTHER" id="PTHR32438">
    <property type="entry name" value="4-ALPHA-GLUCANOTRANSFERASE DPE1, CHLOROPLASTIC/AMYLOPLASTIC"/>
    <property type="match status" value="1"/>
</dbReference>
<evidence type="ECO:0000256" key="9">
    <source>
        <dbReference type="ARBA" id="ARBA00031501"/>
    </source>
</evidence>
<reference evidence="11 12" key="1">
    <citation type="journal article" date="2009" name="Appl. Environ. Microbiol.">
        <title>Three genomes from the phylum Acidobacteria provide insight into the lifestyles of these microorganisms in soils.</title>
        <authorList>
            <person name="Ward N.L."/>
            <person name="Challacombe J.F."/>
            <person name="Janssen P.H."/>
            <person name="Henrissat B."/>
            <person name="Coutinho P.M."/>
            <person name="Wu M."/>
            <person name="Xie G."/>
            <person name="Haft D.H."/>
            <person name="Sait M."/>
            <person name="Badger J."/>
            <person name="Barabote R.D."/>
            <person name="Bradley B."/>
            <person name="Brettin T.S."/>
            <person name="Brinkac L.M."/>
            <person name="Bruce D."/>
            <person name="Creasy T."/>
            <person name="Daugherty S.C."/>
            <person name="Davidsen T.M."/>
            <person name="DeBoy R.T."/>
            <person name="Detter J.C."/>
            <person name="Dodson R.J."/>
            <person name="Durkin A.S."/>
            <person name="Ganapathy A."/>
            <person name="Gwinn-Giglio M."/>
            <person name="Han C.S."/>
            <person name="Khouri H."/>
            <person name="Kiss H."/>
            <person name="Kothari S.P."/>
            <person name="Madupu R."/>
            <person name="Nelson K.E."/>
            <person name="Nelson W.C."/>
            <person name="Paulsen I."/>
            <person name="Penn K."/>
            <person name="Ren Q."/>
            <person name="Rosovitz M.J."/>
            <person name="Selengut J.D."/>
            <person name="Shrivastava S."/>
            <person name="Sullivan S.A."/>
            <person name="Tapia R."/>
            <person name="Thompson L.S."/>
            <person name="Watkins K.L."/>
            <person name="Yang Q."/>
            <person name="Yu C."/>
            <person name="Zafar N."/>
            <person name="Zhou L."/>
            <person name="Kuske C.R."/>
        </authorList>
    </citation>
    <scope>NUCLEOTIDE SEQUENCE [LARGE SCALE GENOMIC DNA]</scope>
    <source>
        <strain evidence="12">ATCC 51196 / DSM 11244 / BCRC 80197 / JCM 7670 / NBRC 15755 / NCIMB 13165 / 161</strain>
    </source>
</reference>
<dbReference type="Gene3D" id="3.20.20.80">
    <property type="entry name" value="Glycosidases"/>
    <property type="match status" value="1"/>
</dbReference>
<dbReference type="STRING" id="240015.ACP_1061"/>
<evidence type="ECO:0000256" key="5">
    <source>
        <dbReference type="ARBA" id="ARBA00022676"/>
    </source>
</evidence>
<dbReference type="eggNOG" id="COG1640">
    <property type="taxonomic scope" value="Bacteria"/>
</dbReference>
<dbReference type="Pfam" id="PF02446">
    <property type="entry name" value="Glyco_hydro_77"/>
    <property type="match status" value="1"/>
</dbReference>
<gene>
    <name evidence="11" type="primary">malQ</name>
    <name evidence="11" type="ordered locus">ACP_1061</name>
</gene>
<dbReference type="EMBL" id="CP001472">
    <property type="protein sequence ID" value="ACO34212.1"/>
    <property type="molecule type" value="Genomic_DNA"/>
</dbReference>
<dbReference type="GO" id="GO:0004134">
    <property type="term" value="F:4-alpha-glucanotransferase activity"/>
    <property type="evidence" value="ECO:0007669"/>
    <property type="project" value="UniProtKB-EC"/>
</dbReference>
<evidence type="ECO:0000256" key="10">
    <source>
        <dbReference type="RuleBase" id="RU361207"/>
    </source>
</evidence>
<dbReference type="KEGG" id="aca:ACP_1061"/>
<dbReference type="EC" id="2.4.1.25" evidence="3 10"/>
<evidence type="ECO:0000313" key="11">
    <source>
        <dbReference type="EMBL" id="ACO34212.1"/>
    </source>
</evidence>
<sequence>MAMDRSSGLLLHVTSLPSHGGIGDLGPAAYAFADFLAAAKQQWWQVLPLGPTGYGNSPYAGLSAFAGNPLLVSLEFLAEWGWMDRERLGELPGHDGHVDFEAVSARKLPLLEEAARNFLARRASHEEQGEQWERFERFRAANSGWLPDWVLYSVLRRKFGYACWNEWPEAVARREPEALEAARKELAAEIAVAEAIQFAFDEQWTRLREYCAERGIRFLGDIAIFVNFDSADVWAYPEIFDLDEKLSPVRVAGVPPDYFSATGQRWGNPLYRWDVLERQGFAWWVERVRRARVLYDAMRLDHFRGFEAYWSIPAEEETAVNGEWVKAPGDALFETLARELGELPFLAEDLGVITPEVDALRERFGLPGMRVLQFGFSGRGAHMHLPHRYEKNSVVYTGTHDNDTTRGWWEHGASREEKAAVEVYLHPGLDASEHGVVWAMIRAAATSVADICLYPVQDVLELGSEARMNVPARAKGNWGWRVGEGAWNDDVAAKLALLTEVTDRDRLPDEDSQEA</sequence>
<dbReference type="PANTHER" id="PTHR32438:SF5">
    <property type="entry name" value="4-ALPHA-GLUCANOTRANSFERASE DPE1, CHLOROPLASTIC_AMYLOPLASTIC"/>
    <property type="match status" value="1"/>
</dbReference>